<dbReference type="PANTHER" id="PTHR16214:SF3">
    <property type="entry name" value="TRANSMEMBRANE PROTEIN 260"/>
    <property type="match status" value="1"/>
</dbReference>
<sequence length="1020" mass="115782">MTFNKVNNIVGWIVCAVACAVYLMTMEATASLWDCGEFISSVFKMQIPHPPGAPLFVMLGRLFVVVFGGSNPAKAVNIMSALSSGFTILFLFWSITHFARKIFLKGAAELNAQQLFITMSAGVVGALAYTFSDSFWFSAVEGEVYAMSSLFTALVFWAMLKWEHTADQPNSDKWILFIFFMMGLSIGVHLLGLLTIPAIVMIYYFKRYNATPWGTFWAFIIGCAVTGFVQLVVIQYSVKWAGMFDIWFVNGFHLPFFSGFVFFFVLLAVVFFVLLRYANKNNYTFLRLGIWCFIFMLLGYSSYLTTMIRSNANPAVDMYNVDNPNSLVGYLGRDQYGDFPLIYGQVFTATPTDYKETSMKYTKGNDKYEEIGKDVKPVYSSDDMMLFPRVWDASNDQGHAQFYKDWLGLENGEKPTMANNINFFLTYQVNWMYFRYFMWNFAGRQNDIEGFAPGNVRDGNWISGISFLDNMRLGDQSTLPDSIKNNKANNKLFFLPLILGLIGAYFQYRKDKKDFLVVGLLFFFTGLAIVLYLNQAGNQPRERDYAYAGSFYAYAFWIGLGVMQVAEWLNRKMALSSSNYVAAGLCFLAVPVIMGNQEWDDHDRSKKVLARDLAKDYLESCPPNAILFTYGDNDTYPLWYAQEVEHIRPDIRVINNSLLGIDWYINQLRYKVNESDPIDVILTSEQIQGRNRDYIVYNPQKNVSPNNYYDLYDVMKNVVGSDDPNMQVAMQGGDRLNIMPAKKFRVPADEAVVRANGTVNPADTVTDVMIDIPEAKNYIMKNDIAILNIIAANKWKRPICFTAAYSAQELGFGNFVRKDGLTYRLVPVKNNSGVNVDWMVDKLMNKFGFGSADIKGVYFDETNRLHLNTIRMAYAEAAAAAADQGNKDIAKKVLDKADKGILEENMPYAMVSSNNRHNYFTFKFLEACYKAGYKELADHVSKALHKDFDQQMSYYRNLSEGRQESMKQEIAGAQQLSQMLQMLDAQYNNGNAPKVNPEMQGVISNDTNVKAGAKTKDSNK</sequence>
<dbReference type="EMBL" id="JASBRG010000007">
    <property type="protein sequence ID" value="MDI3321899.1"/>
    <property type="molecule type" value="Genomic_DNA"/>
</dbReference>
<dbReference type="InterPro" id="IPR021280">
    <property type="entry name" value="TMEM260-like"/>
</dbReference>
<accession>A0ABT6RJ55</accession>
<feature type="transmembrane region" description="Helical" evidence="2">
    <location>
        <begin position="492"/>
        <end position="508"/>
    </location>
</feature>
<feature type="transmembrane region" description="Helical" evidence="2">
    <location>
        <begin position="115"/>
        <end position="132"/>
    </location>
</feature>
<dbReference type="Pfam" id="PF11028">
    <property type="entry name" value="TMEM260-like"/>
    <property type="match status" value="1"/>
</dbReference>
<feature type="transmembrane region" description="Helical" evidence="2">
    <location>
        <begin position="12"/>
        <end position="33"/>
    </location>
</feature>
<organism evidence="3 4">
    <name type="scientific">Pinibacter soli</name>
    <dbReference type="NCBI Taxonomy" id="3044211"/>
    <lineage>
        <taxon>Bacteria</taxon>
        <taxon>Pseudomonadati</taxon>
        <taxon>Bacteroidota</taxon>
        <taxon>Chitinophagia</taxon>
        <taxon>Chitinophagales</taxon>
        <taxon>Chitinophagaceae</taxon>
        <taxon>Pinibacter</taxon>
    </lineage>
</organism>
<reference evidence="3 4" key="1">
    <citation type="submission" date="2023-05" db="EMBL/GenBank/DDBJ databases">
        <title>Genome sequence of Pinibacter sp. MAH-24.</title>
        <authorList>
            <person name="Huq M.A."/>
        </authorList>
    </citation>
    <scope>NUCLEOTIDE SEQUENCE [LARGE SCALE GENOMIC DNA]</scope>
    <source>
        <strain evidence="3 4">MAH-24</strain>
    </source>
</reference>
<proteinExistence type="predicted"/>
<dbReference type="RefSeq" id="WP_282336006.1">
    <property type="nucleotide sequence ID" value="NZ_JASBRG010000007.1"/>
</dbReference>
<gene>
    <name evidence="3" type="ORF">QJ048_19060</name>
</gene>
<feature type="transmembrane region" description="Helical" evidence="2">
    <location>
        <begin position="174"/>
        <end position="204"/>
    </location>
</feature>
<feature type="transmembrane region" description="Helical" evidence="2">
    <location>
        <begin position="53"/>
        <end position="69"/>
    </location>
</feature>
<feature type="transmembrane region" description="Helical" evidence="2">
    <location>
        <begin position="256"/>
        <end position="278"/>
    </location>
</feature>
<feature type="transmembrane region" description="Helical" evidence="2">
    <location>
        <begin position="545"/>
        <end position="566"/>
    </location>
</feature>
<evidence type="ECO:0000313" key="4">
    <source>
        <dbReference type="Proteomes" id="UP001226434"/>
    </source>
</evidence>
<keyword evidence="2" id="KW-0812">Transmembrane</keyword>
<protein>
    <submittedName>
        <fullName evidence="3">DUF2723 domain-containing protein</fullName>
    </submittedName>
</protein>
<dbReference type="Proteomes" id="UP001226434">
    <property type="component" value="Unassembled WGS sequence"/>
</dbReference>
<evidence type="ECO:0000313" key="3">
    <source>
        <dbReference type="EMBL" id="MDI3321899.1"/>
    </source>
</evidence>
<comment type="caution">
    <text evidence="3">The sequence shown here is derived from an EMBL/GenBank/DDBJ whole genome shotgun (WGS) entry which is preliminary data.</text>
</comment>
<evidence type="ECO:0000256" key="2">
    <source>
        <dbReference type="SAM" id="Phobius"/>
    </source>
</evidence>
<keyword evidence="4" id="KW-1185">Reference proteome</keyword>
<feature type="transmembrane region" description="Helical" evidence="2">
    <location>
        <begin position="144"/>
        <end position="162"/>
    </location>
</feature>
<feature type="transmembrane region" description="Helical" evidence="2">
    <location>
        <begin position="76"/>
        <end position="95"/>
    </location>
</feature>
<evidence type="ECO:0000256" key="1">
    <source>
        <dbReference type="SAM" id="MobiDB-lite"/>
    </source>
</evidence>
<dbReference type="InterPro" id="IPR052724">
    <property type="entry name" value="GT117_domain-containing"/>
</dbReference>
<keyword evidence="2" id="KW-1133">Transmembrane helix</keyword>
<feature type="transmembrane region" description="Helical" evidence="2">
    <location>
        <begin position="285"/>
        <end position="304"/>
    </location>
</feature>
<dbReference type="PANTHER" id="PTHR16214">
    <property type="entry name" value="TRANSMEMBRANE PROTEIN 260"/>
    <property type="match status" value="1"/>
</dbReference>
<feature type="transmembrane region" description="Helical" evidence="2">
    <location>
        <begin position="216"/>
        <end position="236"/>
    </location>
</feature>
<feature type="transmembrane region" description="Helical" evidence="2">
    <location>
        <begin position="515"/>
        <end position="533"/>
    </location>
</feature>
<name>A0ABT6RJ55_9BACT</name>
<keyword evidence="2" id="KW-0472">Membrane</keyword>
<feature type="region of interest" description="Disordered" evidence="1">
    <location>
        <begin position="989"/>
        <end position="1020"/>
    </location>
</feature>